<reference evidence="3 4" key="1">
    <citation type="journal article" date="2015" name="J. Biotechnol.">
        <title>Complete genome sequence of Paenibacillus beijingensis 7188(T) (=DSM 24997(T)), a novel rhizobacterium from jujube garden soil.</title>
        <authorList>
            <person name="Kwak Y."/>
            <person name="Shin J.H."/>
        </authorList>
    </citation>
    <scope>NUCLEOTIDE SEQUENCE [LARGE SCALE GENOMIC DNA]</scope>
    <source>
        <strain evidence="3 4">DSM 24997</strain>
    </source>
</reference>
<dbReference type="PATRIC" id="fig|1126833.4.peg.4771"/>
<dbReference type="InterPro" id="IPR050194">
    <property type="entry name" value="Glycosyltransferase_grp1"/>
</dbReference>
<dbReference type="STRING" id="1126833.VN24_21720"/>
<gene>
    <name evidence="3" type="ORF">VN24_21720</name>
</gene>
<dbReference type="Pfam" id="PF13439">
    <property type="entry name" value="Glyco_transf_4"/>
    <property type="match status" value="1"/>
</dbReference>
<evidence type="ECO:0000313" key="4">
    <source>
        <dbReference type="Proteomes" id="UP000032633"/>
    </source>
</evidence>
<evidence type="ECO:0000259" key="1">
    <source>
        <dbReference type="Pfam" id="PF00534"/>
    </source>
</evidence>
<feature type="domain" description="Glycosyl transferase family 1" evidence="1">
    <location>
        <begin position="219"/>
        <end position="379"/>
    </location>
</feature>
<proteinExistence type="predicted"/>
<dbReference type="HOGENOM" id="CLU_009583_35_1_9"/>
<evidence type="ECO:0008006" key="5">
    <source>
        <dbReference type="Google" id="ProtNLM"/>
    </source>
</evidence>
<name>A0A0D5NN35_9BACL</name>
<dbReference type="PANTHER" id="PTHR45947:SF13">
    <property type="entry name" value="TRANSFERASE"/>
    <property type="match status" value="1"/>
</dbReference>
<dbReference type="KEGG" id="pbj:VN24_21720"/>
<dbReference type="GO" id="GO:0016757">
    <property type="term" value="F:glycosyltransferase activity"/>
    <property type="evidence" value="ECO:0007669"/>
    <property type="project" value="InterPro"/>
</dbReference>
<keyword evidence="4" id="KW-1185">Reference proteome</keyword>
<dbReference type="EMBL" id="CP011058">
    <property type="protein sequence ID" value="AJY76709.1"/>
    <property type="molecule type" value="Genomic_DNA"/>
</dbReference>
<evidence type="ECO:0000313" key="3">
    <source>
        <dbReference type="EMBL" id="AJY76709.1"/>
    </source>
</evidence>
<dbReference type="RefSeq" id="WP_045672134.1">
    <property type="nucleotide sequence ID" value="NZ_CP011058.1"/>
</dbReference>
<protein>
    <recommendedName>
        <fullName evidence="5">Glycosyl transferase family 1</fullName>
    </recommendedName>
</protein>
<dbReference type="AlphaFoldDB" id="A0A0D5NN35"/>
<dbReference type="Gene3D" id="3.40.50.2000">
    <property type="entry name" value="Glycogen Phosphorylase B"/>
    <property type="match status" value="2"/>
</dbReference>
<dbReference type="Pfam" id="PF00534">
    <property type="entry name" value="Glycos_transf_1"/>
    <property type="match status" value="1"/>
</dbReference>
<reference evidence="4" key="2">
    <citation type="submission" date="2015-03" db="EMBL/GenBank/DDBJ databases">
        <title>Genome sequence of Paenibacillus beijingensis strain DSM 24997T.</title>
        <authorList>
            <person name="Kwak Y."/>
            <person name="Shin J.-H."/>
        </authorList>
    </citation>
    <scope>NUCLEOTIDE SEQUENCE [LARGE SCALE GENOMIC DNA]</scope>
    <source>
        <strain evidence="4">DSM 24997</strain>
    </source>
</reference>
<dbReference type="PANTHER" id="PTHR45947">
    <property type="entry name" value="SULFOQUINOVOSYL TRANSFERASE SQD2"/>
    <property type="match status" value="1"/>
</dbReference>
<sequence length="403" mass="45585">MKILYLVHQFFPEGYYGTEKFILNTVKMVQKNGNKVKVITYSLHNPDTFPTADAEILSKEYVYEGVPVLAFRHRNVPPDSHVHLQDEQVFAFAQTILARENPDLVHVGHPMRVAGFVQACMKLNIPYIVTITDFYLQCVRGIMLRPNQLLCEGPEEGRACETHCHIPGVRERLAAARSIMASARFLLAPSEFVAAMLQKEFQIPVQVIHHGMSYRKIKRNHRVYGHNDTITFFYGGSLTSHKGVHLIIEAAKQIDSNRMRIKIYGTGDPGYTEHIHRMAAADSRIEFCGKYTENDLSEIYQQVDAAIVPSIWYENYPLTLHEALASGIPALVSNVGGMAEKIKDGYNGYTFRLGDANALAARMKQLVSDPSLLNHFKANLSNFMIPTIEQEIYSYSRIYSSIV</sequence>
<feature type="domain" description="Glycosyltransferase subfamily 4-like N-terminal" evidence="2">
    <location>
        <begin position="17"/>
        <end position="211"/>
    </location>
</feature>
<organism evidence="3 4">
    <name type="scientific">Paenibacillus beijingensis</name>
    <dbReference type="NCBI Taxonomy" id="1126833"/>
    <lineage>
        <taxon>Bacteria</taxon>
        <taxon>Bacillati</taxon>
        <taxon>Bacillota</taxon>
        <taxon>Bacilli</taxon>
        <taxon>Bacillales</taxon>
        <taxon>Paenibacillaceae</taxon>
        <taxon>Paenibacillus</taxon>
    </lineage>
</organism>
<dbReference type="Proteomes" id="UP000032633">
    <property type="component" value="Chromosome"/>
</dbReference>
<dbReference type="SUPFAM" id="SSF53756">
    <property type="entry name" value="UDP-Glycosyltransferase/glycogen phosphorylase"/>
    <property type="match status" value="1"/>
</dbReference>
<dbReference type="InterPro" id="IPR001296">
    <property type="entry name" value="Glyco_trans_1"/>
</dbReference>
<dbReference type="CDD" id="cd03823">
    <property type="entry name" value="GT4_ExpE7-like"/>
    <property type="match status" value="1"/>
</dbReference>
<dbReference type="InterPro" id="IPR028098">
    <property type="entry name" value="Glyco_trans_4-like_N"/>
</dbReference>
<accession>A0A0D5NN35</accession>
<evidence type="ECO:0000259" key="2">
    <source>
        <dbReference type="Pfam" id="PF13439"/>
    </source>
</evidence>
<dbReference type="OrthoDB" id="9814612at2"/>